<evidence type="ECO:0000313" key="1">
    <source>
        <dbReference type="EMBL" id="TNN61245.1"/>
    </source>
</evidence>
<accession>A0A4Z2H7N8</accession>
<dbReference type="EMBL" id="SRLO01000319">
    <property type="protein sequence ID" value="TNN61245.1"/>
    <property type="molecule type" value="Genomic_DNA"/>
</dbReference>
<proteinExistence type="predicted"/>
<name>A0A4Z2H7N8_9TELE</name>
<keyword evidence="2" id="KW-1185">Reference proteome</keyword>
<sequence length="62" mass="6867">MEEPGIGCSSQQKRRRCARSHAGLSSLHEHESVHTERCNRAPSLFQGGFQEDLAVIFSALGR</sequence>
<reference evidence="1 2" key="1">
    <citation type="submission" date="2019-03" db="EMBL/GenBank/DDBJ databases">
        <title>First draft genome of Liparis tanakae, snailfish: a comprehensive survey of snailfish specific genes.</title>
        <authorList>
            <person name="Kim W."/>
            <person name="Song I."/>
            <person name="Jeong J.-H."/>
            <person name="Kim D."/>
            <person name="Kim S."/>
            <person name="Ryu S."/>
            <person name="Song J.Y."/>
            <person name="Lee S.K."/>
        </authorList>
    </citation>
    <scope>NUCLEOTIDE SEQUENCE [LARGE SCALE GENOMIC DNA]</scope>
    <source>
        <tissue evidence="1">Muscle</tissue>
    </source>
</reference>
<dbReference type="Proteomes" id="UP000314294">
    <property type="component" value="Unassembled WGS sequence"/>
</dbReference>
<protein>
    <submittedName>
        <fullName evidence="1">Uncharacterized protein</fullName>
    </submittedName>
</protein>
<comment type="caution">
    <text evidence="1">The sequence shown here is derived from an EMBL/GenBank/DDBJ whole genome shotgun (WGS) entry which is preliminary data.</text>
</comment>
<gene>
    <name evidence="1" type="ORF">EYF80_028540</name>
</gene>
<organism evidence="1 2">
    <name type="scientific">Liparis tanakae</name>
    <name type="common">Tanaka's snailfish</name>
    <dbReference type="NCBI Taxonomy" id="230148"/>
    <lineage>
        <taxon>Eukaryota</taxon>
        <taxon>Metazoa</taxon>
        <taxon>Chordata</taxon>
        <taxon>Craniata</taxon>
        <taxon>Vertebrata</taxon>
        <taxon>Euteleostomi</taxon>
        <taxon>Actinopterygii</taxon>
        <taxon>Neopterygii</taxon>
        <taxon>Teleostei</taxon>
        <taxon>Neoteleostei</taxon>
        <taxon>Acanthomorphata</taxon>
        <taxon>Eupercaria</taxon>
        <taxon>Perciformes</taxon>
        <taxon>Cottioidei</taxon>
        <taxon>Cottales</taxon>
        <taxon>Liparidae</taxon>
        <taxon>Liparis</taxon>
    </lineage>
</organism>
<evidence type="ECO:0000313" key="2">
    <source>
        <dbReference type="Proteomes" id="UP000314294"/>
    </source>
</evidence>
<dbReference type="AlphaFoldDB" id="A0A4Z2H7N8"/>